<protein>
    <submittedName>
        <fullName evidence="1">Uncharacterized protein</fullName>
    </submittedName>
</protein>
<reference evidence="1 2" key="1">
    <citation type="submission" date="2019-03" db="EMBL/GenBank/DDBJ databases">
        <title>Genomic Encyclopedia of Type Strains, Phase IV (KMG-IV): sequencing the most valuable type-strain genomes for metagenomic binning, comparative biology and taxonomic classification.</title>
        <authorList>
            <person name="Goeker M."/>
        </authorList>
    </citation>
    <scope>NUCLEOTIDE SEQUENCE [LARGE SCALE GENOMIC DNA]</scope>
    <source>
        <strain evidence="1 2">DSM 15505</strain>
    </source>
</reference>
<dbReference type="OrthoDB" id="5845356at2"/>
<dbReference type="EMBL" id="SOAX01000001">
    <property type="protein sequence ID" value="TDT44550.1"/>
    <property type="molecule type" value="Genomic_DNA"/>
</dbReference>
<proteinExistence type="predicted"/>
<dbReference type="AlphaFoldDB" id="A0A4R7K134"/>
<keyword evidence="2" id="KW-1185">Reference proteome</keyword>
<dbReference type="RefSeq" id="WP_133734922.1">
    <property type="nucleotide sequence ID" value="NZ_SOAX01000001.1"/>
</dbReference>
<comment type="caution">
    <text evidence="1">The sequence shown here is derived from an EMBL/GenBank/DDBJ whole genome shotgun (WGS) entry which is preliminary data.</text>
</comment>
<sequence length="418" mass="47422">MAAPRALVANLHKYWDVIESLTRATRETQTFTHEQVLAVIERHHPALSPAERDAVLRTLCQSNLLETPARTEVFELNSLVLDFVRGLTREHELGLSAVLKARVEAIKSATEELSEGIAAGDPEAMRTGSGKLGELFNRIAQQLEQDRHAIMEIGEQAKAADTSIPIARRYRTVLNAYDQYVEPMNEMMDTGPEGTFYPYLEGAEQALDQAYEQLNVVGALYTHRLQLRQVGYRAKELRRMGRVVAQKCAETLLPLREEARQHNNLSAAVSSLLGQVRKKGLRRALPRQVSGSELPVWRVQRQQRVSVGDEVKIIMAQARDFEAVLKSFPEELSEGSTAIDSWVDEPALRERLQAALPVSDLMRWLHEHYPKLPDAVVLRLYHDLIKDELWEVFQKDEARATELTEVRVHYHPHGLQPL</sequence>
<dbReference type="Proteomes" id="UP000295830">
    <property type="component" value="Unassembled WGS sequence"/>
</dbReference>
<accession>A0A4R7K134</accession>
<organism evidence="1 2">
    <name type="scientific">Halospina denitrificans</name>
    <dbReference type="NCBI Taxonomy" id="332522"/>
    <lineage>
        <taxon>Bacteria</taxon>
        <taxon>Pseudomonadati</taxon>
        <taxon>Pseudomonadota</taxon>
        <taxon>Gammaproteobacteria</taxon>
        <taxon>Halospina</taxon>
    </lineage>
</organism>
<evidence type="ECO:0000313" key="2">
    <source>
        <dbReference type="Proteomes" id="UP000295830"/>
    </source>
</evidence>
<gene>
    <name evidence="1" type="ORF">DES49_0661</name>
</gene>
<name>A0A4R7K134_9GAMM</name>
<evidence type="ECO:0000313" key="1">
    <source>
        <dbReference type="EMBL" id="TDT44550.1"/>
    </source>
</evidence>